<comment type="caution">
    <text evidence="2">The sequence shown here is derived from an EMBL/GenBank/DDBJ whole genome shotgun (WGS) entry which is preliminary data.</text>
</comment>
<keyword evidence="1" id="KW-0812">Transmembrane</keyword>
<feature type="transmembrane region" description="Helical" evidence="1">
    <location>
        <begin position="107"/>
        <end position="132"/>
    </location>
</feature>
<organism evidence="2 3">
    <name type="scientific">Platanthera guangdongensis</name>
    <dbReference type="NCBI Taxonomy" id="2320717"/>
    <lineage>
        <taxon>Eukaryota</taxon>
        <taxon>Viridiplantae</taxon>
        <taxon>Streptophyta</taxon>
        <taxon>Embryophyta</taxon>
        <taxon>Tracheophyta</taxon>
        <taxon>Spermatophyta</taxon>
        <taxon>Magnoliopsida</taxon>
        <taxon>Liliopsida</taxon>
        <taxon>Asparagales</taxon>
        <taxon>Orchidaceae</taxon>
        <taxon>Orchidoideae</taxon>
        <taxon>Orchideae</taxon>
        <taxon>Orchidinae</taxon>
        <taxon>Platanthera</taxon>
    </lineage>
</organism>
<evidence type="ECO:0000313" key="3">
    <source>
        <dbReference type="Proteomes" id="UP001412067"/>
    </source>
</evidence>
<name>A0ABR2LDD9_9ASPA</name>
<keyword evidence="1" id="KW-1133">Transmembrane helix</keyword>
<dbReference type="EMBL" id="JBBWWR010000021">
    <property type="protein sequence ID" value="KAK8937918.1"/>
    <property type="molecule type" value="Genomic_DNA"/>
</dbReference>
<evidence type="ECO:0000313" key="2">
    <source>
        <dbReference type="EMBL" id="KAK8937918.1"/>
    </source>
</evidence>
<evidence type="ECO:0000256" key="1">
    <source>
        <dbReference type="SAM" id="Phobius"/>
    </source>
</evidence>
<keyword evidence="1" id="KW-0472">Membrane</keyword>
<sequence>MIPITVQNTNDNLIDCHVLPDRRRRDYSWASFPGVRDDSISPSSLLHRSPLDFQERAAEGPAGGRFTHKKCAFSVCRTTAAISGEVDMMRPNCIRISVIFDEIYRLLLLRALGSALAIATLDIINFVIFSWFGLLDWF</sequence>
<keyword evidence="3" id="KW-1185">Reference proteome</keyword>
<protein>
    <submittedName>
        <fullName evidence="2">Uncharacterized protein</fullName>
    </submittedName>
</protein>
<reference evidence="2 3" key="1">
    <citation type="journal article" date="2022" name="Nat. Plants">
        <title>Genomes of leafy and leafless Platanthera orchids illuminate the evolution of mycoheterotrophy.</title>
        <authorList>
            <person name="Li M.H."/>
            <person name="Liu K.W."/>
            <person name="Li Z."/>
            <person name="Lu H.C."/>
            <person name="Ye Q.L."/>
            <person name="Zhang D."/>
            <person name="Wang J.Y."/>
            <person name="Li Y.F."/>
            <person name="Zhong Z.M."/>
            <person name="Liu X."/>
            <person name="Yu X."/>
            <person name="Liu D.K."/>
            <person name="Tu X.D."/>
            <person name="Liu B."/>
            <person name="Hao Y."/>
            <person name="Liao X.Y."/>
            <person name="Jiang Y.T."/>
            <person name="Sun W.H."/>
            <person name="Chen J."/>
            <person name="Chen Y.Q."/>
            <person name="Ai Y."/>
            <person name="Zhai J.W."/>
            <person name="Wu S.S."/>
            <person name="Zhou Z."/>
            <person name="Hsiao Y.Y."/>
            <person name="Wu W.L."/>
            <person name="Chen Y.Y."/>
            <person name="Lin Y.F."/>
            <person name="Hsu J.L."/>
            <person name="Li C.Y."/>
            <person name="Wang Z.W."/>
            <person name="Zhao X."/>
            <person name="Zhong W.Y."/>
            <person name="Ma X.K."/>
            <person name="Ma L."/>
            <person name="Huang J."/>
            <person name="Chen G.Z."/>
            <person name="Huang M.Z."/>
            <person name="Huang L."/>
            <person name="Peng D.H."/>
            <person name="Luo Y.B."/>
            <person name="Zou S.Q."/>
            <person name="Chen S.P."/>
            <person name="Lan S."/>
            <person name="Tsai W.C."/>
            <person name="Van de Peer Y."/>
            <person name="Liu Z.J."/>
        </authorList>
    </citation>
    <scope>NUCLEOTIDE SEQUENCE [LARGE SCALE GENOMIC DNA]</scope>
    <source>
        <strain evidence="2">Lor288</strain>
    </source>
</reference>
<dbReference type="Proteomes" id="UP001412067">
    <property type="component" value="Unassembled WGS sequence"/>
</dbReference>
<proteinExistence type="predicted"/>
<accession>A0ABR2LDD9</accession>
<gene>
    <name evidence="2" type="ORF">KSP40_PGU006676</name>
</gene>